<evidence type="ECO:0000313" key="3">
    <source>
        <dbReference type="Proteomes" id="UP000184932"/>
    </source>
</evidence>
<proteinExistence type="predicted"/>
<sequence length="274" mass="29897">MFRPLVALVALAGPALAQDAERRASHCIALVENVPGLEYVQKAAWTDPVGQDAVRITYVDHSVYVVQTQAGLAVATDYNGYLGPEDFVPDVATMNHAHGSHWTPNPDPRIPHVLQGWGDGEGPAAHHLDLGEMLVRNVPTDIRSGYGGVEEDGNSIFVFEVAGLCIGHLGHLHHEPNAEQYAALGRLDIVMAPVDGGMTVDIATMQRIISRLRSSVVLPMHWFSGYSLEQFLEGMAGEFVIERRRESSLTMTLRDLPSRPTIVVLQPLVLSARD</sequence>
<protein>
    <submittedName>
        <fullName evidence="2">L-ascorbate metabolism protein UlaG, beta-lactamase superfamily</fullName>
    </submittedName>
</protein>
<dbReference type="AlphaFoldDB" id="A0A1N6EBK6"/>
<feature type="chain" id="PRO_5009935640" evidence="1">
    <location>
        <begin position="18"/>
        <end position="274"/>
    </location>
</feature>
<dbReference type="PANTHER" id="PTHR39189">
    <property type="entry name" value="UPF0173 METAL-DEPENDENT HYDROLASE YTKL"/>
    <property type="match status" value="1"/>
</dbReference>
<feature type="signal peptide" evidence="1">
    <location>
        <begin position="1"/>
        <end position="17"/>
    </location>
</feature>
<gene>
    <name evidence="2" type="ORF">SAMN05444002_0553</name>
</gene>
<dbReference type="STRING" id="1217970.SAMN05444002_0553"/>
<reference evidence="3" key="1">
    <citation type="submission" date="2016-11" db="EMBL/GenBank/DDBJ databases">
        <authorList>
            <person name="Varghese N."/>
            <person name="Submissions S."/>
        </authorList>
    </citation>
    <scope>NUCLEOTIDE SEQUENCE [LARGE SCALE GENOMIC DNA]</scope>
    <source>
        <strain evidence="3">DSM 29440</strain>
    </source>
</reference>
<organism evidence="2 3">
    <name type="scientific">Vannielia litorea</name>
    <dbReference type="NCBI Taxonomy" id="1217970"/>
    <lineage>
        <taxon>Bacteria</taxon>
        <taxon>Pseudomonadati</taxon>
        <taxon>Pseudomonadota</taxon>
        <taxon>Alphaproteobacteria</taxon>
        <taxon>Rhodobacterales</taxon>
        <taxon>Paracoccaceae</taxon>
        <taxon>Vannielia</taxon>
    </lineage>
</organism>
<name>A0A1N6EBK6_9RHOB</name>
<dbReference type="InterPro" id="IPR036866">
    <property type="entry name" value="RibonucZ/Hydroxyglut_hydro"/>
</dbReference>
<evidence type="ECO:0000313" key="2">
    <source>
        <dbReference type="EMBL" id="SIN80376.1"/>
    </source>
</evidence>
<dbReference type="Proteomes" id="UP000184932">
    <property type="component" value="Unassembled WGS sequence"/>
</dbReference>
<dbReference type="Gene3D" id="3.60.15.10">
    <property type="entry name" value="Ribonuclease Z/Hydroxyacylglutathione hydrolase-like"/>
    <property type="match status" value="1"/>
</dbReference>
<dbReference type="Pfam" id="PF13483">
    <property type="entry name" value="Lactamase_B_3"/>
    <property type="match status" value="1"/>
</dbReference>
<dbReference type="OrthoDB" id="7343000at2"/>
<accession>A0A1N6EBK6</accession>
<dbReference type="SUPFAM" id="SSF56281">
    <property type="entry name" value="Metallo-hydrolase/oxidoreductase"/>
    <property type="match status" value="1"/>
</dbReference>
<dbReference type="RefSeq" id="WP_074254729.1">
    <property type="nucleotide sequence ID" value="NZ_FSRL01000001.1"/>
</dbReference>
<keyword evidence="1" id="KW-0732">Signal</keyword>
<dbReference type="EMBL" id="FSRL01000001">
    <property type="protein sequence ID" value="SIN80376.1"/>
    <property type="molecule type" value="Genomic_DNA"/>
</dbReference>
<evidence type="ECO:0000256" key="1">
    <source>
        <dbReference type="SAM" id="SignalP"/>
    </source>
</evidence>
<keyword evidence="3" id="KW-1185">Reference proteome</keyword>
<dbReference type="PANTHER" id="PTHR39189:SF1">
    <property type="entry name" value="UPF0173 METAL-DEPENDENT HYDROLASE YTKL"/>
    <property type="match status" value="1"/>
</dbReference>